<dbReference type="EMBL" id="CAJVRL010000045">
    <property type="protein sequence ID" value="CAG8952393.1"/>
    <property type="molecule type" value="Genomic_DNA"/>
</dbReference>
<feature type="region of interest" description="Disordered" evidence="2">
    <location>
        <begin position="1"/>
        <end position="34"/>
    </location>
</feature>
<dbReference type="InterPro" id="IPR038595">
    <property type="entry name" value="LOR_sf"/>
</dbReference>
<dbReference type="InterPro" id="IPR025659">
    <property type="entry name" value="Tubby-like_C"/>
</dbReference>
<comment type="similarity">
    <text evidence="1">Belongs to the LOR family.</text>
</comment>
<evidence type="ECO:0008006" key="5">
    <source>
        <dbReference type="Google" id="ProtNLM"/>
    </source>
</evidence>
<keyword evidence="4" id="KW-1185">Reference proteome</keyword>
<organism evidence="3 4">
    <name type="scientific">Hymenoscyphus fraxineus</name>
    <dbReference type="NCBI Taxonomy" id="746836"/>
    <lineage>
        <taxon>Eukaryota</taxon>
        <taxon>Fungi</taxon>
        <taxon>Dikarya</taxon>
        <taxon>Ascomycota</taxon>
        <taxon>Pezizomycotina</taxon>
        <taxon>Leotiomycetes</taxon>
        <taxon>Helotiales</taxon>
        <taxon>Helotiaceae</taxon>
        <taxon>Hymenoscyphus</taxon>
    </lineage>
</organism>
<evidence type="ECO:0000313" key="3">
    <source>
        <dbReference type="EMBL" id="CAG8952393.1"/>
    </source>
</evidence>
<dbReference type="SUPFAM" id="SSF54518">
    <property type="entry name" value="Tubby C-terminal domain-like"/>
    <property type="match status" value="1"/>
</dbReference>
<gene>
    <name evidence="3" type="ORF">HYFRA_00001140</name>
</gene>
<reference evidence="3" key="1">
    <citation type="submission" date="2021-07" db="EMBL/GenBank/DDBJ databases">
        <authorList>
            <person name="Durling M."/>
        </authorList>
    </citation>
    <scope>NUCLEOTIDE SEQUENCE</scope>
</reference>
<protein>
    <recommendedName>
        <fullName evidence="5">Tubby C-terminal-like domain-containing protein</fullName>
    </recommendedName>
</protein>
<proteinExistence type="inferred from homology"/>
<name>A0A9N9KTH1_9HELO</name>
<evidence type="ECO:0000256" key="2">
    <source>
        <dbReference type="SAM" id="MobiDB-lite"/>
    </source>
</evidence>
<dbReference type="AlphaFoldDB" id="A0A9N9KTH1"/>
<dbReference type="OrthoDB" id="97518at2759"/>
<sequence>MASPIDSSNSWKISEGRVPERSPPSRKLKPHYNDVQHESYSMLEVVPLPDDKIALQDSSNYSTLEAIIPDAHKIANHDFAQHQNYSTLEIPNGLVPTHYPLSIKSRSNSLRSPSIRSASPSILDSPLPPLPPMPAYDYDHQNQYLSVSRSPSRQTISSKQSIRSHISRMATQSRIKECGVWFDRQFYAGDTGMEIWMSRNSTIFRDMRWEVICGTRRVLGIRGNPHSWGQKREFTDTRGNVLFRTKKQGSQRRIAESNRGQTVFAFTRDPDTLNPTWTVEFTNARDKRTVRWSVRGSATTRDVYVSSFGVPIGRISRPDGGTVKEKNSYIVKVSPGFDYTIMCALTVAVDDFRQGGGGL</sequence>
<feature type="compositionally biased region" description="Polar residues" evidence="2">
    <location>
        <begin position="1"/>
        <end position="12"/>
    </location>
</feature>
<evidence type="ECO:0000256" key="1">
    <source>
        <dbReference type="ARBA" id="ARBA00005437"/>
    </source>
</evidence>
<feature type="compositionally biased region" description="Low complexity" evidence="2">
    <location>
        <begin position="106"/>
        <end position="125"/>
    </location>
</feature>
<dbReference type="InterPro" id="IPR007612">
    <property type="entry name" value="LOR"/>
</dbReference>
<accession>A0A9N9KTH1</accession>
<evidence type="ECO:0000313" key="4">
    <source>
        <dbReference type="Proteomes" id="UP000696280"/>
    </source>
</evidence>
<feature type="region of interest" description="Disordered" evidence="2">
    <location>
        <begin position="106"/>
        <end position="126"/>
    </location>
</feature>
<dbReference type="Pfam" id="PF04525">
    <property type="entry name" value="LOR"/>
    <property type="match status" value="1"/>
</dbReference>
<dbReference type="Proteomes" id="UP000696280">
    <property type="component" value="Unassembled WGS sequence"/>
</dbReference>
<dbReference type="Gene3D" id="2.40.160.200">
    <property type="entry name" value="LURP1-related"/>
    <property type="match status" value="1"/>
</dbReference>
<comment type="caution">
    <text evidence="3">The sequence shown here is derived from an EMBL/GenBank/DDBJ whole genome shotgun (WGS) entry which is preliminary data.</text>
</comment>